<evidence type="ECO:0000313" key="6">
    <source>
        <dbReference type="EMBL" id="MVO15334.1"/>
    </source>
</evidence>
<dbReference type="InterPro" id="IPR054156">
    <property type="entry name" value="YxaF_TetR_C"/>
</dbReference>
<dbReference type="Gene3D" id="1.10.357.10">
    <property type="entry name" value="Tetracycline Repressor, domain 2"/>
    <property type="match status" value="1"/>
</dbReference>
<dbReference type="Proteomes" id="UP000478892">
    <property type="component" value="Unassembled WGS sequence"/>
</dbReference>
<dbReference type="PRINTS" id="PR00455">
    <property type="entry name" value="HTHTETR"/>
</dbReference>
<dbReference type="Pfam" id="PF00440">
    <property type="entry name" value="TetR_N"/>
    <property type="match status" value="1"/>
</dbReference>
<dbReference type="PROSITE" id="PS50977">
    <property type="entry name" value="HTH_TETR_2"/>
    <property type="match status" value="1"/>
</dbReference>
<reference evidence="6 7" key="1">
    <citation type="submission" date="2019-12" db="EMBL/GenBank/DDBJ databases">
        <authorList>
            <person name="Zhang Y.-J."/>
        </authorList>
    </citation>
    <scope>NUCLEOTIDE SEQUENCE [LARGE SCALE GENOMIC DNA]</scope>
    <source>
        <strain evidence="6 7">CY05</strain>
    </source>
</reference>
<feature type="DNA-binding region" description="H-T-H motif" evidence="4">
    <location>
        <begin position="27"/>
        <end position="46"/>
    </location>
</feature>
<keyword evidence="1" id="KW-0805">Transcription regulation</keyword>
<dbReference type="SUPFAM" id="SSF48498">
    <property type="entry name" value="Tetracyclin repressor-like, C-terminal domain"/>
    <property type="match status" value="1"/>
</dbReference>
<dbReference type="RefSeq" id="WP_157021608.1">
    <property type="nucleotide sequence ID" value="NZ_WQLV01000002.1"/>
</dbReference>
<name>A0A6L6WCA8_9RHOB</name>
<keyword evidence="3" id="KW-0804">Transcription</keyword>
<dbReference type="PANTHER" id="PTHR47506">
    <property type="entry name" value="TRANSCRIPTIONAL REGULATORY PROTEIN"/>
    <property type="match status" value="1"/>
</dbReference>
<evidence type="ECO:0000256" key="3">
    <source>
        <dbReference type="ARBA" id="ARBA00023163"/>
    </source>
</evidence>
<sequence>MAYSETASRILDSAERMARQGGYNSFSFREIAAEIGIKSASVHYHFANKEILGAALAERYTNRFLDGLGEPGAEGADEMLRRYAASYRRALIEDGQMCLCGMFGAEISDLPDPVARQTRAFFVRNIQWLGQVFQARGLGAEEAETKAACMIAALEGAMILSRSLQDDTLFDRIIEGYR</sequence>
<keyword evidence="7" id="KW-1185">Reference proteome</keyword>
<evidence type="ECO:0000313" key="7">
    <source>
        <dbReference type="Proteomes" id="UP000478892"/>
    </source>
</evidence>
<dbReference type="InterPro" id="IPR009057">
    <property type="entry name" value="Homeodomain-like_sf"/>
</dbReference>
<accession>A0A6L6WCA8</accession>
<keyword evidence="2 4" id="KW-0238">DNA-binding</keyword>
<feature type="domain" description="HTH tetR-type" evidence="5">
    <location>
        <begin position="4"/>
        <end position="64"/>
    </location>
</feature>
<evidence type="ECO:0000259" key="5">
    <source>
        <dbReference type="PROSITE" id="PS50977"/>
    </source>
</evidence>
<dbReference type="Pfam" id="PF21993">
    <property type="entry name" value="TetR_C_13_2"/>
    <property type="match status" value="1"/>
</dbReference>
<dbReference type="AlphaFoldDB" id="A0A6L6WCA8"/>
<gene>
    <name evidence="6" type="ORF">GO984_05870</name>
</gene>
<proteinExistence type="predicted"/>
<dbReference type="PANTHER" id="PTHR47506:SF1">
    <property type="entry name" value="HTH-TYPE TRANSCRIPTIONAL REGULATOR YJDC"/>
    <property type="match status" value="1"/>
</dbReference>
<evidence type="ECO:0000256" key="2">
    <source>
        <dbReference type="ARBA" id="ARBA00023125"/>
    </source>
</evidence>
<dbReference type="SUPFAM" id="SSF46689">
    <property type="entry name" value="Homeodomain-like"/>
    <property type="match status" value="1"/>
</dbReference>
<dbReference type="InterPro" id="IPR001647">
    <property type="entry name" value="HTH_TetR"/>
</dbReference>
<organism evidence="6 7">
    <name type="scientific">Parasedimentitalea huanghaiensis</name>
    <dbReference type="NCBI Taxonomy" id="2682100"/>
    <lineage>
        <taxon>Bacteria</taxon>
        <taxon>Pseudomonadati</taxon>
        <taxon>Pseudomonadota</taxon>
        <taxon>Alphaproteobacteria</taxon>
        <taxon>Rhodobacterales</taxon>
        <taxon>Paracoccaceae</taxon>
        <taxon>Parasedimentitalea</taxon>
    </lineage>
</organism>
<dbReference type="InterPro" id="IPR036271">
    <property type="entry name" value="Tet_transcr_reg_TetR-rel_C_sf"/>
</dbReference>
<evidence type="ECO:0000256" key="1">
    <source>
        <dbReference type="ARBA" id="ARBA00023015"/>
    </source>
</evidence>
<dbReference type="EMBL" id="WQLV01000002">
    <property type="protein sequence ID" value="MVO15334.1"/>
    <property type="molecule type" value="Genomic_DNA"/>
</dbReference>
<protein>
    <submittedName>
        <fullName evidence="6">TetR family transcriptional regulator</fullName>
    </submittedName>
</protein>
<comment type="caution">
    <text evidence="6">The sequence shown here is derived from an EMBL/GenBank/DDBJ whole genome shotgun (WGS) entry which is preliminary data.</text>
</comment>
<evidence type="ECO:0000256" key="4">
    <source>
        <dbReference type="PROSITE-ProRule" id="PRU00335"/>
    </source>
</evidence>
<dbReference type="GO" id="GO:0003677">
    <property type="term" value="F:DNA binding"/>
    <property type="evidence" value="ECO:0007669"/>
    <property type="project" value="UniProtKB-UniRule"/>
</dbReference>